<dbReference type="InterPro" id="IPR008794">
    <property type="entry name" value="Pro_racemase_fam"/>
</dbReference>
<evidence type="ECO:0000313" key="3">
    <source>
        <dbReference type="Proteomes" id="UP001408356"/>
    </source>
</evidence>
<accession>A0ABR2V6C7</accession>
<dbReference type="PANTHER" id="PTHR33442">
    <property type="entry name" value="TRANS-3-HYDROXY-L-PROLINE DEHYDRATASE"/>
    <property type="match status" value="1"/>
</dbReference>
<proteinExistence type="inferred from homology"/>
<comment type="caution">
    <text evidence="2">The sequence shown here is derived from an EMBL/GenBank/DDBJ whole genome shotgun (WGS) entry which is preliminary data.</text>
</comment>
<name>A0ABR2V6C7_9PEZI</name>
<dbReference type="EMBL" id="JARVKF010000124">
    <property type="protein sequence ID" value="KAK9422301.1"/>
    <property type="molecule type" value="Genomic_DNA"/>
</dbReference>
<evidence type="ECO:0000256" key="1">
    <source>
        <dbReference type="ARBA" id="ARBA00007529"/>
    </source>
</evidence>
<protein>
    <submittedName>
        <fullName evidence="2">Proline racemase</fullName>
    </submittedName>
</protein>
<comment type="similarity">
    <text evidence="1">Belongs to the proline racemase family.</text>
</comment>
<dbReference type="SUPFAM" id="SSF54506">
    <property type="entry name" value="Diaminopimelate epimerase-like"/>
    <property type="match status" value="1"/>
</dbReference>
<dbReference type="Proteomes" id="UP001408356">
    <property type="component" value="Unassembled WGS sequence"/>
</dbReference>
<evidence type="ECO:0000313" key="2">
    <source>
        <dbReference type="EMBL" id="KAK9422301.1"/>
    </source>
</evidence>
<dbReference type="Pfam" id="PF05544">
    <property type="entry name" value="Pro_racemase"/>
    <property type="match status" value="1"/>
</dbReference>
<dbReference type="PANTHER" id="PTHR33442:SF5">
    <property type="entry name" value="BIFUNCTIONAL TRANS-3-HYDROXY-L-PROLINE DEHYDRATASE_2-EPIMERASE"/>
    <property type="match status" value="1"/>
</dbReference>
<dbReference type="Gene3D" id="3.10.310.10">
    <property type="entry name" value="Diaminopimelate Epimerase, Chain A, domain 1"/>
    <property type="match status" value="2"/>
</dbReference>
<reference evidence="2 3" key="1">
    <citation type="journal article" date="2024" name="J. Plant Pathol.">
        <title>Sequence and assembly of the genome of Seiridium unicorne, isolate CBS 538.82, causal agent of cypress canker disease.</title>
        <authorList>
            <person name="Scali E."/>
            <person name="Rocca G.D."/>
            <person name="Danti R."/>
            <person name="Garbelotto M."/>
            <person name="Barberini S."/>
            <person name="Baroncelli R."/>
            <person name="Emiliani G."/>
        </authorList>
    </citation>
    <scope>NUCLEOTIDE SEQUENCE [LARGE SCALE GENOMIC DNA]</scope>
    <source>
        <strain evidence="2 3">BM-138-508</strain>
    </source>
</reference>
<gene>
    <name evidence="2" type="ORF">SUNI508_04980</name>
</gene>
<keyword evidence="3" id="KW-1185">Reference proteome</keyword>
<sequence>MAIGRTFNVVGSHCAGEVCDVVGGVLDVPGSSMFEKRNYVWRNKDHIRNLLMNEPRGSSAMCCNLILPKCNPEADAGFIIMEHEGYPRMSGASKIAISTVLLEIGMLPMHEPIAPLKLNTPDSLVLLIAHCQAGKVNSIEYENIPTFVYALDLNIMLLALMCLSKSPLPGEGCGMSWWTQALWVW</sequence>
<organism evidence="2 3">
    <name type="scientific">Seiridium unicorne</name>
    <dbReference type="NCBI Taxonomy" id="138068"/>
    <lineage>
        <taxon>Eukaryota</taxon>
        <taxon>Fungi</taxon>
        <taxon>Dikarya</taxon>
        <taxon>Ascomycota</taxon>
        <taxon>Pezizomycotina</taxon>
        <taxon>Sordariomycetes</taxon>
        <taxon>Xylariomycetidae</taxon>
        <taxon>Amphisphaeriales</taxon>
        <taxon>Sporocadaceae</taxon>
        <taxon>Seiridium</taxon>
    </lineage>
</organism>